<evidence type="ECO:0000256" key="1">
    <source>
        <dbReference type="SAM" id="SignalP"/>
    </source>
</evidence>
<organism evidence="2 3">
    <name type="scientific">Ensifer adhaerens</name>
    <name type="common">Sinorhizobium morelense</name>
    <dbReference type="NCBI Taxonomy" id="106592"/>
    <lineage>
        <taxon>Bacteria</taxon>
        <taxon>Pseudomonadati</taxon>
        <taxon>Pseudomonadota</taxon>
        <taxon>Alphaproteobacteria</taxon>
        <taxon>Hyphomicrobiales</taxon>
        <taxon>Rhizobiaceae</taxon>
        <taxon>Sinorhizobium/Ensifer group</taxon>
        <taxon>Ensifer</taxon>
    </lineage>
</organism>
<feature type="chain" id="PRO_5040373444" description="Pilus assembly protein CpaD" evidence="1">
    <location>
        <begin position="19"/>
        <end position="212"/>
    </location>
</feature>
<sequence>MFATGLLASVFVASSAVAQNVSFFGPVRNGERHFTAFPEFIGVGMSQGETKKRDVVFSTIQMIAMAAGIETKAQPGLGRNTIGVIVRKDVVKNGRVDVSKIEDFGFDPYYERLLNDTAATGVPNCASAVNYSAEGRFDRAVIVANSDVPDQELATCVAQAQAHALGIATFTSSKADFSRFFARIMILADQKKRCLQDNQTKFTCSFVDEPWD</sequence>
<protein>
    <recommendedName>
        <fullName evidence="4">Pilus assembly protein CpaD</fullName>
    </recommendedName>
</protein>
<proteinExistence type="predicted"/>
<keyword evidence="1" id="KW-0732">Signal</keyword>
<evidence type="ECO:0000313" key="2">
    <source>
        <dbReference type="EMBL" id="USJ26667.1"/>
    </source>
</evidence>
<dbReference type="EMBL" id="CP098808">
    <property type="protein sequence ID" value="USJ26667.1"/>
    <property type="molecule type" value="Genomic_DNA"/>
</dbReference>
<accession>A0A9Q8YEP9</accession>
<geneLocation type="plasmid" evidence="2 3">
    <name>pA</name>
</geneLocation>
<dbReference type="AlphaFoldDB" id="A0A9Q8YEP9"/>
<gene>
    <name evidence="2" type="ORF">NE863_22250</name>
</gene>
<dbReference type="Proteomes" id="UP001055460">
    <property type="component" value="Plasmid pA"/>
</dbReference>
<name>A0A9Q8YEP9_ENSAD</name>
<evidence type="ECO:0008006" key="4">
    <source>
        <dbReference type="Google" id="ProtNLM"/>
    </source>
</evidence>
<keyword evidence="2" id="KW-0614">Plasmid</keyword>
<dbReference type="RefSeq" id="WP_252160858.1">
    <property type="nucleotide sequence ID" value="NZ_CP098808.1"/>
</dbReference>
<reference evidence="2" key="1">
    <citation type="submission" date="2022-06" db="EMBL/GenBank/DDBJ databases">
        <title>Physiological and biochemical characterization and genomic elucidation of a strain of the genus Ensifer adhaerens M8 that combines arsenic oxidation and chromium reduction.</title>
        <authorList>
            <person name="Li X."/>
            <person name="Yu c."/>
        </authorList>
    </citation>
    <scope>NUCLEOTIDE SEQUENCE</scope>
    <source>
        <strain evidence="2">M8</strain>
        <plasmid evidence="2">pA</plasmid>
    </source>
</reference>
<feature type="signal peptide" evidence="1">
    <location>
        <begin position="1"/>
        <end position="18"/>
    </location>
</feature>
<evidence type="ECO:0000313" key="3">
    <source>
        <dbReference type="Proteomes" id="UP001055460"/>
    </source>
</evidence>